<dbReference type="InterPro" id="IPR051684">
    <property type="entry name" value="Electron_Trans/Redox"/>
</dbReference>
<organism evidence="9">
    <name type="scientific">Candidatus Methanogaster sp. ANME-2c ERB4</name>
    <dbReference type="NCBI Taxonomy" id="2759911"/>
    <lineage>
        <taxon>Archaea</taxon>
        <taxon>Methanobacteriati</taxon>
        <taxon>Methanobacteriota</taxon>
        <taxon>Stenosarchaea group</taxon>
        <taxon>Methanomicrobia</taxon>
        <taxon>Methanosarcinales</taxon>
        <taxon>ANME-2 cluster</taxon>
        <taxon>Candidatus Methanogasteraceae</taxon>
        <taxon>Candidatus Methanogaster</taxon>
    </lineage>
</organism>
<dbReference type="Pfam" id="PF13187">
    <property type="entry name" value="Fer4_9"/>
    <property type="match status" value="1"/>
</dbReference>
<protein>
    <submittedName>
        <fullName evidence="9">Choline trimethylamine-lyase activating enzyme</fullName>
        <ecNumber evidence="9">1.97.1.-</ecNumber>
    </submittedName>
</protein>
<evidence type="ECO:0000256" key="2">
    <source>
        <dbReference type="ARBA" id="ARBA00022485"/>
    </source>
</evidence>
<keyword evidence="6" id="KW-0411">Iron-sulfur</keyword>
<dbReference type="PROSITE" id="PS00198">
    <property type="entry name" value="4FE4S_FER_1"/>
    <property type="match status" value="2"/>
</dbReference>
<keyword evidence="1" id="KW-0813">Transport</keyword>
<dbReference type="PROSITE" id="PS51379">
    <property type="entry name" value="4FE4S_FER_2"/>
    <property type="match status" value="2"/>
</dbReference>
<sequence length="309" mass="35060">MKNEDKFDFRELASSLVIVIPFWIVAIVLWRSTGDIFYLFNFLYIGAAIGVGIGVYSALPRKKKPLGRKLTLFLIGGYLFVFLGLLKFENLQIEGFFFYLLAGFFSGSVIHYMVAKIFGPILFSRAWCSWACWTAMILDLLPYKRSSGRIPGKWGGSRYIHFILSLGIVLLLWFGYGYRVESRSITELYWLLAGNAIYYATGIILAFWLKDNRAFCKYVCPITTILKFTTRFSLLKIRGDSEKCTGCGACMETCPMDIRIPDYVKMGFRVLSTECILCQTCVNTCPTGALKVSFGLDTGGKELLNERKH</sequence>
<dbReference type="PANTHER" id="PTHR30176:SF3">
    <property type="entry name" value="FERREDOXIN-TYPE PROTEIN NAPH"/>
    <property type="match status" value="1"/>
</dbReference>
<keyword evidence="5" id="KW-0408">Iron</keyword>
<evidence type="ECO:0000256" key="1">
    <source>
        <dbReference type="ARBA" id="ARBA00022448"/>
    </source>
</evidence>
<dbReference type="AlphaFoldDB" id="A0A7G9Y7A0"/>
<dbReference type="PANTHER" id="PTHR30176">
    <property type="entry name" value="FERREDOXIN-TYPE PROTEIN NAPH"/>
    <property type="match status" value="1"/>
</dbReference>
<feature type="transmembrane region" description="Helical" evidence="7">
    <location>
        <begin position="96"/>
        <end position="115"/>
    </location>
</feature>
<gene>
    <name evidence="9" type="primary">cutD</name>
    <name evidence="9" type="ORF">HNHCPBFK_00014</name>
</gene>
<dbReference type="GO" id="GO:0046872">
    <property type="term" value="F:metal ion binding"/>
    <property type="evidence" value="ECO:0007669"/>
    <property type="project" value="UniProtKB-KW"/>
</dbReference>
<reference evidence="9" key="1">
    <citation type="submission" date="2020-06" db="EMBL/GenBank/DDBJ databases">
        <title>Unique genomic features of the anaerobic methanotrophic archaea.</title>
        <authorList>
            <person name="Chadwick G.L."/>
            <person name="Skennerton C.T."/>
            <person name="Laso-Perez R."/>
            <person name="Leu A.O."/>
            <person name="Speth D.R."/>
            <person name="Yu H."/>
            <person name="Morgan-Lang C."/>
            <person name="Hatzenpichler R."/>
            <person name="Goudeau D."/>
            <person name="Malmstrom R."/>
            <person name="Brazelton W.J."/>
            <person name="Woyke T."/>
            <person name="Hallam S.J."/>
            <person name="Tyson G.W."/>
            <person name="Wegener G."/>
            <person name="Boetius A."/>
            <person name="Orphan V."/>
        </authorList>
    </citation>
    <scope>NUCLEOTIDE SEQUENCE</scope>
</reference>
<feature type="transmembrane region" description="Helical" evidence="7">
    <location>
        <begin position="158"/>
        <end position="176"/>
    </location>
</feature>
<feature type="domain" description="4Fe-4S ferredoxin-type" evidence="8">
    <location>
        <begin position="266"/>
        <end position="295"/>
    </location>
</feature>
<keyword evidence="7" id="KW-0472">Membrane</keyword>
<dbReference type="InterPro" id="IPR017900">
    <property type="entry name" value="4Fe4S_Fe_S_CS"/>
</dbReference>
<feature type="transmembrane region" description="Helical" evidence="7">
    <location>
        <begin position="12"/>
        <end position="30"/>
    </location>
</feature>
<dbReference type="Gene3D" id="3.30.70.20">
    <property type="match status" value="1"/>
</dbReference>
<accession>A0A7G9Y7A0</accession>
<feature type="domain" description="4Fe-4S ferredoxin-type" evidence="8">
    <location>
        <begin position="235"/>
        <end position="264"/>
    </location>
</feature>
<dbReference type="GO" id="GO:0051539">
    <property type="term" value="F:4 iron, 4 sulfur cluster binding"/>
    <property type="evidence" value="ECO:0007669"/>
    <property type="project" value="UniProtKB-KW"/>
</dbReference>
<evidence type="ECO:0000256" key="7">
    <source>
        <dbReference type="SAM" id="Phobius"/>
    </source>
</evidence>
<keyword evidence="4" id="KW-0249">Electron transport</keyword>
<feature type="transmembrane region" description="Helical" evidence="7">
    <location>
        <begin position="71"/>
        <end position="90"/>
    </location>
</feature>
<name>A0A7G9Y7A0_9EURY</name>
<keyword evidence="7" id="KW-0812">Transmembrane</keyword>
<feature type="transmembrane region" description="Helical" evidence="7">
    <location>
        <begin position="188"/>
        <end position="209"/>
    </location>
</feature>
<evidence type="ECO:0000256" key="6">
    <source>
        <dbReference type="ARBA" id="ARBA00023014"/>
    </source>
</evidence>
<dbReference type="InterPro" id="IPR017896">
    <property type="entry name" value="4Fe4S_Fe-S-bd"/>
</dbReference>
<dbReference type="Pfam" id="PF12801">
    <property type="entry name" value="Fer4_5"/>
    <property type="match status" value="2"/>
</dbReference>
<evidence type="ECO:0000256" key="5">
    <source>
        <dbReference type="ARBA" id="ARBA00023004"/>
    </source>
</evidence>
<evidence type="ECO:0000259" key="8">
    <source>
        <dbReference type="PROSITE" id="PS51379"/>
    </source>
</evidence>
<evidence type="ECO:0000313" key="9">
    <source>
        <dbReference type="EMBL" id="QNO43884.1"/>
    </source>
</evidence>
<dbReference type="GO" id="GO:0016829">
    <property type="term" value="F:lyase activity"/>
    <property type="evidence" value="ECO:0007669"/>
    <property type="project" value="UniProtKB-KW"/>
</dbReference>
<keyword evidence="7" id="KW-1133">Transmembrane helix</keyword>
<keyword evidence="3" id="KW-0479">Metal-binding</keyword>
<dbReference type="SUPFAM" id="SSF54862">
    <property type="entry name" value="4Fe-4S ferredoxins"/>
    <property type="match status" value="1"/>
</dbReference>
<dbReference type="EMBL" id="MT630874">
    <property type="protein sequence ID" value="QNO43884.1"/>
    <property type="molecule type" value="Genomic_DNA"/>
</dbReference>
<dbReference type="GO" id="GO:0016491">
    <property type="term" value="F:oxidoreductase activity"/>
    <property type="evidence" value="ECO:0007669"/>
    <property type="project" value="UniProtKB-KW"/>
</dbReference>
<keyword evidence="2" id="KW-0004">4Fe-4S</keyword>
<evidence type="ECO:0000256" key="3">
    <source>
        <dbReference type="ARBA" id="ARBA00022723"/>
    </source>
</evidence>
<keyword evidence="9" id="KW-0456">Lyase</keyword>
<feature type="transmembrane region" description="Helical" evidence="7">
    <location>
        <begin position="122"/>
        <end position="138"/>
    </location>
</feature>
<feature type="transmembrane region" description="Helical" evidence="7">
    <location>
        <begin position="36"/>
        <end position="59"/>
    </location>
</feature>
<evidence type="ECO:0000256" key="4">
    <source>
        <dbReference type="ARBA" id="ARBA00022982"/>
    </source>
</evidence>
<proteinExistence type="predicted"/>
<dbReference type="GO" id="GO:0005886">
    <property type="term" value="C:plasma membrane"/>
    <property type="evidence" value="ECO:0007669"/>
    <property type="project" value="TreeGrafter"/>
</dbReference>
<dbReference type="EC" id="1.97.1.-" evidence="9"/>
<keyword evidence="9" id="KW-0560">Oxidoreductase</keyword>